<evidence type="ECO:0000313" key="2">
    <source>
        <dbReference type="EMBL" id="GES11286.1"/>
    </source>
</evidence>
<name>A0A5M3WS11_9ACTN</name>
<keyword evidence="3" id="KW-1185">Reference proteome</keyword>
<dbReference type="OrthoDB" id="7210788at2"/>
<dbReference type="InterPro" id="IPR007331">
    <property type="entry name" value="Htaa"/>
</dbReference>
<sequence length="142" mass="15459">MTEHLVWGVHESFRAYVEEIGEIRVEAPASAVGSGFLFRRTSYAGRYTGTVLFTAHGGLLRLEVRDPSIHREGERLVLSVVDPTARLRILADLVPAGDGSGFHATLAPEGAVAFDFRYPAGSPLAPLRLDPPSDHHATTRRT</sequence>
<gene>
    <name evidence="2" type="ORF">Amac_048830</name>
</gene>
<accession>A0A5M3WS11</accession>
<dbReference type="Proteomes" id="UP000331127">
    <property type="component" value="Unassembled WGS sequence"/>
</dbReference>
<evidence type="ECO:0000313" key="3">
    <source>
        <dbReference type="Proteomes" id="UP000331127"/>
    </source>
</evidence>
<feature type="domain" description="Htaa" evidence="1">
    <location>
        <begin position="4"/>
        <end position="129"/>
    </location>
</feature>
<dbReference type="RefSeq" id="WP_155356658.1">
    <property type="nucleotide sequence ID" value="NZ_BAAAHL010000011.1"/>
</dbReference>
<protein>
    <recommendedName>
        <fullName evidence="1">Htaa domain-containing protein</fullName>
    </recommendedName>
</protein>
<evidence type="ECO:0000259" key="1">
    <source>
        <dbReference type="Pfam" id="PF04213"/>
    </source>
</evidence>
<organism evidence="2 3">
    <name type="scientific">Acrocarpospora macrocephala</name>
    <dbReference type="NCBI Taxonomy" id="150177"/>
    <lineage>
        <taxon>Bacteria</taxon>
        <taxon>Bacillati</taxon>
        <taxon>Actinomycetota</taxon>
        <taxon>Actinomycetes</taxon>
        <taxon>Streptosporangiales</taxon>
        <taxon>Streptosporangiaceae</taxon>
        <taxon>Acrocarpospora</taxon>
    </lineage>
</organism>
<proteinExistence type="predicted"/>
<dbReference type="EMBL" id="BLAE01000028">
    <property type="protein sequence ID" value="GES11286.1"/>
    <property type="molecule type" value="Genomic_DNA"/>
</dbReference>
<reference evidence="2 3" key="1">
    <citation type="submission" date="2019-10" db="EMBL/GenBank/DDBJ databases">
        <title>Whole genome shotgun sequence of Acrocarpospora macrocephala NBRC 16266.</title>
        <authorList>
            <person name="Ichikawa N."/>
            <person name="Kimura A."/>
            <person name="Kitahashi Y."/>
            <person name="Komaki H."/>
            <person name="Oguchi A."/>
        </authorList>
    </citation>
    <scope>NUCLEOTIDE SEQUENCE [LARGE SCALE GENOMIC DNA]</scope>
    <source>
        <strain evidence="2 3">NBRC 16266</strain>
    </source>
</reference>
<dbReference type="Pfam" id="PF04213">
    <property type="entry name" value="HtaA"/>
    <property type="match status" value="1"/>
</dbReference>
<comment type="caution">
    <text evidence="2">The sequence shown here is derived from an EMBL/GenBank/DDBJ whole genome shotgun (WGS) entry which is preliminary data.</text>
</comment>
<dbReference type="AlphaFoldDB" id="A0A5M3WS11"/>